<feature type="compositionally biased region" description="Polar residues" evidence="4">
    <location>
        <begin position="1"/>
        <end position="16"/>
    </location>
</feature>
<evidence type="ECO:0000259" key="6">
    <source>
        <dbReference type="Pfam" id="PF18254"/>
    </source>
</evidence>
<dbReference type="InterPro" id="IPR040542">
    <property type="entry name" value="HMW1_D2"/>
</dbReference>
<dbReference type="Pfam" id="PF18254">
    <property type="entry name" value="HMw1_D2"/>
    <property type="match status" value="1"/>
</dbReference>
<dbReference type="InterPro" id="IPR051939">
    <property type="entry name" value="Glycosyltr_41/O-GlcNAc_trsf"/>
</dbReference>
<feature type="domain" description="HMW1" evidence="6">
    <location>
        <begin position="179"/>
        <end position="265"/>
    </location>
</feature>
<comment type="pathway">
    <text evidence="1">Protein modification; protein glycosylation.</text>
</comment>
<gene>
    <name evidence="7" type="ORF">QW74_04015</name>
</gene>
<organism evidence="7">
    <name type="scientific">Salmonella enterica subsp. enterica serovar Sandiego</name>
    <dbReference type="NCBI Taxonomy" id="1151002"/>
    <lineage>
        <taxon>Bacteria</taxon>
        <taxon>Pseudomonadati</taxon>
        <taxon>Pseudomonadota</taxon>
        <taxon>Gammaproteobacteria</taxon>
        <taxon>Enterobacterales</taxon>
        <taxon>Enterobacteriaceae</taxon>
        <taxon>Salmonella</taxon>
    </lineage>
</organism>
<proteinExistence type="predicted"/>
<reference evidence="7" key="2">
    <citation type="submission" date="2021-05" db="EMBL/GenBank/DDBJ databases">
        <title>Whole genome PacBio Sequel sequence of Salmonella enterica subsp. enterica.</title>
        <authorList>
            <person name="Hoffmann M."/>
            <person name="Balkey M."/>
            <person name="Luo Y."/>
        </authorList>
    </citation>
    <scope>NUCLEOTIDE SEQUENCE</scope>
    <source>
        <strain evidence="7">CFSAN012509</strain>
    </source>
</reference>
<dbReference type="PANTHER" id="PTHR44835">
    <property type="entry name" value="UDP-N-ACETYLGLUCOSAMINE--PEPTIDE N-ACETYLGLUCOSAMINYLTRANSFERASE SPINDLY-RELATED"/>
    <property type="match status" value="1"/>
</dbReference>
<evidence type="ECO:0000256" key="1">
    <source>
        <dbReference type="ARBA" id="ARBA00004922"/>
    </source>
</evidence>
<feature type="region of interest" description="Disordered" evidence="4">
    <location>
        <begin position="1"/>
        <end position="20"/>
    </location>
</feature>
<evidence type="ECO:0000256" key="3">
    <source>
        <dbReference type="ARBA" id="ARBA00022679"/>
    </source>
</evidence>
<keyword evidence="2" id="KW-0328">Glycosyltransferase</keyword>
<name>A0A8E7KI13_SALET</name>
<evidence type="ECO:0000313" key="7">
    <source>
        <dbReference type="EMBL" id="QVY04277.1"/>
    </source>
</evidence>
<evidence type="ECO:0000259" key="5">
    <source>
        <dbReference type="Pfam" id="PF18071"/>
    </source>
</evidence>
<reference evidence="7" key="1">
    <citation type="submission" date="2018-07" db="EMBL/GenBank/DDBJ databases">
        <authorList>
            <consortium name="GenomeTrakr network: Whole genome sequencing for foodborne pathogen traceback"/>
        </authorList>
    </citation>
    <scope>NUCLEOTIDE SEQUENCE</scope>
    <source>
        <strain evidence="7">CFSAN012509</strain>
    </source>
</reference>
<dbReference type="GO" id="GO:0016757">
    <property type="term" value="F:glycosyltransferase activity"/>
    <property type="evidence" value="ECO:0007669"/>
    <property type="project" value="UniProtKB-KW"/>
</dbReference>
<dbReference type="PANTHER" id="PTHR44835:SF1">
    <property type="entry name" value="PROTEIN O-GLCNAC TRANSFERASE"/>
    <property type="match status" value="1"/>
</dbReference>
<feature type="domain" description="HMW1C N-terminal" evidence="5">
    <location>
        <begin position="34"/>
        <end position="145"/>
    </location>
</feature>
<dbReference type="EMBL" id="CP075039">
    <property type="protein sequence ID" value="QVY04277.1"/>
    <property type="molecule type" value="Genomic_DNA"/>
</dbReference>
<keyword evidence="3" id="KW-0808">Transferase</keyword>
<dbReference type="Pfam" id="PF18071">
    <property type="entry name" value="HMW1C_N"/>
    <property type="match status" value="1"/>
</dbReference>
<dbReference type="AlphaFoldDB" id="A0A8E7KI13"/>
<evidence type="ECO:0000256" key="4">
    <source>
        <dbReference type="SAM" id="MobiDB-lite"/>
    </source>
</evidence>
<evidence type="ECO:0000256" key="2">
    <source>
        <dbReference type="ARBA" id="ARBA00022676"/>
    </source>
</evidence>
<protein>
    <submittedName>
        <fullName evidence="7">Cobalt ABC transporter permease</fullName>
    </submittedName>
</protein>
<sequence length="673" mass="75062">MTSRTSEAENTTTGTHSRGEFVSVAVGHHAQPDNFNLEQFEYQVTQPDTEQAARMLLFLLEQLDRNYGQWGPRFSAYSPGTALEGLNPVLCTRIAGAVTTLFSRPDFTVSEEGYVQLMNLHRWLALVFAVSLYRHADHIIRNINAAGGGVVDPLTLNGHNLHLFCLCYFPDSQIALQPDVLWQYDRRTVARLFLALISGRALPTPAAHGKREQLLAWLPDRLAELDSLDFLPTAVLHDVYMHCSYADLAEKHRIKRSLNDLIRRSLLAGDFADIAVEDSRGQTATDSPDIQGPPKKPVMLVVLEWFTSQHSVYRTHSRALAALRGRFTVHAVGLTTAVDTVSRQIFDVFHGVDTASALQDAWAIAGELRPDVVLYAGIGMFPFTIYLSNLRLAPLQLVGLGHGASTFCGQINGFVIEDDLVGEERCFSETVIRVPADSMPFVPPAGIRRVPVTRTPFLTRQQAQWREPLPVRVAVCASIMKINPNFLATLAEIQRRSRVAIRYCFYMGFAQGLTLDYLRDAIHAVLPGAEVNAHMPVQAYQTALNSCELFVSPFPYGNMNGVVDAVRQGLPGVCLTGPEVHSHIDGGLFRRLGLPEELTATGYEAYIRTVLRLVEEHDWREMLQHQLLDNDVEQVLFQGHPEKFAAVISDVWQQFRPFVAASDRGRKSRRKAS</sequence>
<accession>A0A8E7KI13</accession>
<dbReference type="InterPro" id="IPR041109">
    <property type="entry name" value="HMW1C_N"/>
</dbReference>